<dbReference type="PANTHER" id="PTHR32282">
    <property type="entry name" value="BINDING PROTEIN TRANSPEPTIDASE, PUTATIVE-RELATED"/>
    <property type="match status" value="1"/>
</dbReference>
<keyword evidence="2" id="KW-1133">Transmembrane helix</keyword>
<evidence type="ECO:0000313" key="4">
    <source>
        <dbReference type="EMBL" id="MDQ0201361.1"/>
    </source>
</evidence>
<dbReference type="InterPro" id="IPR036950">
    <property type="entry name" value="PBP_transglycosylase"/>
</dbReference>
<dbReference type="RefSeq" id="WP_307412580.1">
    <property type="nucleotide sequence ID" value="NZ_JAUSTW010000009.1"/>
</dbReference>
<keyword evidence="2" id="KW-0472">Membrane</keyword>
<dbReference type="Pfam" id="PF00912">
    <property type="entry name" value="Transgly"/>
    <property type="match status" value="1"/>
</dbReference>
<feature type="domain" description="Glycosyl transferase family 51" evidence="3">
    <location>
        <begin position="46"/>
        <end position="218"/>
    </location>
</feature>
<evidence type="ECO:0000259" key="3">
    <source>
        <dbReference type="Pfam" id="PF00912"/>
    </source>
</evidence>
<name>A0ABT9Y185_9BACI</name>
<dbReference type="EMBL" id="JAUSTW010000009">
    <property type="protein sequence ID" value="MDQ0201361.1"/>
    <property type="molecule type" value="Genomic_DNA"/>
</dbReference>
<proteinExistence type="predicted"/>
<dbReference type="GO" id="GO:0016757">
    <property type="term" value="F:glycosyltransferase activity"/>
    <property type="evidence" value="ECO:0007669"/>
    <property type="project" value="UniProtKB-KW"/>
</dbReference>
<reference evidence="4 5" key="1">
    <citation type="submission" date="2023-07" db="EMBL/GenBank/DDBJ databases">
        <title>Genomic Encyclopedia of Type Strains, Phase IV (KMG-IV): sequencing the most valuable type-strain genomes for metagenomic binning, comparative biology and taxonomic classification.</title>
        <authorList>
            <person name="Goeker M."/>
        </authorList>
    </citation>
    <scope>NUCLEOTIDE SEQUENCE [LARGE SCALE GENOMIC DNA]</scope>
    <source>
        <strain evidence="4 5">DSM 27594</strain>
    </source>
</reference>
<keyword evidence="5" id="KW-1185">Reference proteome</keyword>
<dbReference type="InterPro" id="IPR050396">
    <property type="entry name" value="Glycosyltr_51/Transpeptidase"/>
</dbReference>
<keyword evidence="4" id="KW-0328">Glycosyltransferase</keyword>
<dbReference type="EC" id="3.4.-.-" evidence="4"/>
<evidence type="ECO:0000256" key="1">
    <source>
        <dbReference type="ARBA" id="ARBA00022679"/>
    </source>
</evidence>
<keyword evidence="2" id="KW-0812">Transmembrane</keyword>
<sequence>MRRRLMRWPVRIVGFIIVLFVLLWYSIYYYFTSVNNIAYKVRQNVAARVASEHSHFLNYDQIPKMYIDAVVATEDRNFFSNIGIDPIGIGRSVYIDVKNKKYAQGGSTITQQLVHNALLSGYQKTLRWKVVEMLYAIGLYDTMTKKEIFSQYANDIYFGEGAYGLYDASETYFGKSPAELNDGELTMLAGIPNAPNVYDPFYSLTLAKERQKVVLLNMVDSGKIIQSQANIILMEPIRLKQHRI</sequence>
<accession>A0ABT9Y185</accession>
<protein>
    <submittedName>
        <fullName evidence="4">Penicillin-binding protein 1A</fullName>
        <ecNumber evidence="4">2.4.1.-</ecNumber>
        <ecNumber evidence="4">3.4.-.-</ecNumber>
    </submittedName>
</protein>
<dbReference type="InterPro" id="IPR023346">
    <property type="entry name" value="Lysozyme-like_dom_sf"/>
</dbReference>
<evidence type="ECO:0000256" key="2">
    <source>
        <dbReference type="SAM" id="Phobius"/>
    </source>
</evidence>
<dbReference type="SUPFAM" id="SSF53955">
    <property type="entry name" value="Lysozyme-like"/>
    <property type="match status" value="1"/>
</dbReference>
<keyword evidence="4" id="KW-0378">Hydrolase</keyword>
<dbReference type="PANTHER" id="PTHR32282:SF33">
    <property type="entry name" value="PEPTIDOGLYCAN GLYCOSYLTRANSFERASE"/>
    <property type="match status" value="1"/>
</dbReference>
<dbReference type="Proteomes" id="UP001224122">
    <property type="component" value="Unassembled WGS sequence"/>
</dbReference>
<organism evidence="4 5">
    <name type="scientific">Neobacillus ginsengisoli</name>
    <dbReference type="NCBI Taxonomy" id="904295"/>
    <lineage>
        <taxon>Bacteria</taxon>
        <taxon>Bacillati</taxon>
        <taxon>Bacillota</taxon>
        <taxon>Bacilli</taxon>
        <taxon>Bacillales</taxon>
        <taxon>Bacillaceae</taxon>
        <taxon>Neobacillus</taxon>
    </lineage>
</organism>
<evidence type="ECO:0000313" key="5">
    <source>
        <dbReference type="Proteomes" id="UP001224122"/>
    </source>
</evidence>
<gene>
    <name evidence="4" type="ORF">J2S10_004567</name>
</gene>
<dbReference type="InterPro" id="IPR001264">
    <property type="entry name" value="Glyco_trans_51"/>
</dbReference>
<dbReference type="GO" id="GO:0016787">
    <property type="term" value="F:hydrolase activity"/>
    <property type="evidence" value="ECO:0007669"/>
    <property type="project" value="UniProtKB-KW"/>
</dbReference>
<dbReference type="Gene3D" id="1.10.3810.10">
    <property type="entry name" value="Biosynthetic peptidoglycan transglycosylase-like"/>
    <property type="match status" value="1"/>
</dbReference>
<feature type="transmembrane region" description="Helical" evidence="2">
    <location>
        <begin position="12"/>
        <end position="31"/>
    </location>
</feature>
<keyword evidence="1 4" id="KW-0808">Transferase</keyword>
<comment type="caution">
    <text evidence="4">The sequence shown here is derived from an EMBL/GenBank/DDBJ whole genome shotgun (WGS) entry which is preliminary data.</text>
</comment>
<dbReference type="EC" id="2.4.1.-" evidence="4"/>